<feature type="region of interest" description="Disordered" evidence="4">
    <location>
        <begin position="227"/>
        <end position="269"/>
    </location>
</feature>
<evidence type="ECO:0000256" key="2">
    <source>
        <dbReference type="ARBA" id="ARBA00022729"/>
    </source>
</evidence>
<dbReference type="NCBIfam" id="TIGR02520">
    <property type="entry name" value="pilus_B_mal_scr"/>
    <property type="match status" value="1"/>
</dbReference>
<accession>A0ABV1LUF6</accession>
<dbReference type="Proteomes" id="UP001469089">
    <property type="component" value="Unassembled WGS sequence"/>
</dbReference>
<evidence type="ECO:0000256" key="5">
    <source>
        <dbReference type="SAM" id="SignalP"/>
    </source>
</evidence>
<evidence type="ECO:0000256" key="4">
    <source>
        <dbReference type="SAM" id="MobiDB-lite"/>
    </source>
</evidence>
<dbReference type="PANTHER" id="PTHR30332:SF24">
    <property type="entry name" value="SECRETIN GSPD-RELATED"/>
    <property type="match status" value="1"/>
</dbReference>
<feature type="domain" description="Secretin N-terminal" evidence="7">
    <location>
        <begin position="208"/>
        <end position="305"/>
    </location>
</feature>
<organism evidence="8 9">
    <name type="scientific">Paraburkholderia acidicola</name>
    <dbReference type="NCBI Taxonomy" id="1912599"/>
    <lineage>
        <taxon>Bacteria</taxon>
        <taxon>Pseudomonadati</taxon>
        <taxon>Pseudomonadota</taxon>
        <taxon>Betaproteobacteria</taxon>
        <taxon>Burkholderiales</taxon>
        <taxon>Burkholderiaceae</taxon>
        <taxon>Paraburkholderia</taxon>
    </lineage>
</organism>
<dbReference type="InterPro" id="IPR004846">
    <property type="entry name" value="T2SS/T3SS_dom"/>
</dbReference>
<sequence>MRVLRQAAVIGASLCMLAGCTGLIQGIHHDAQIDATHQQRLLDGIQHGDNREHDTDSVVTNDGLWLSGNTLKLSASTTLPGVFNEPASFDGTVDSLRAFADRITRMTNIPAKVAPGTESAVAQGIQGGSSTGGGAGATYPGLPPLPAGMMQGSSTGGARGAAMASDLSSVHIVYPHGDLRGLLDAASARFGVFWKYADGAIEFFYTETRVYQVSAIPGDSKLDANVVSGASSSGSGGGSGGGTGGSGSAAGGGGGSGGSGSTPSVSSDNTANTTMNALLSVYTGLQATIKTMLSPSGSVVTSPGTGSITVTDTPDVLARVGEFMDQQNRVLSRQILVNVTVLSVALSASDSYGINWNAVYEALGTRFTFGNNVFQGLSGSKPSAANSQLSATVISPNSRANATSAMITALSDQGTVRRKTSASVTTLNDQPVPVQVATMTTYLASVSTTNTANVGSQTSLTPGTVTTGFNLTLLPHILDDGTVMMQFYTNISTLQPLVTVSSGSGANAQSIQLPTVDTRNFLQRVSMKSGQTLVIGGYEGVVDNGSQNGTLTPSNFLLGGGYNAQRSREVIVILITPVTTNGA</sequence>
<dbReference type="InterPro" id="IPR011514">
    <property type="entry name" value="Secretin_N_2"/>
</dbReference>
<name>A0ABV1LUF6_9BURK</name>
<comment type="caution">
    <text evidence="8">The sequence shown here is derived from an EMBL/GenBank/DDBJ whole genome shotgun (WGS) entry which is preliminary data.</text>
</comment>
<reference evidence="8 9" key="1">
    <citation type="journal article" date="2024" name="Chem. Sci.">
        <title>Discovery of a lagriamide polyketide by integrated genome mining, isotopic labeling, and untargeted metabolomics.</title>
        <authorList>
            <person name="Fergusson C.H."/>
            <person name="Saulog J."/>
            <person name="Paulo B.S."/>
            <person name="Wilson D.M."/>
            <person name="Liu D.Y."/>
            <person name="Morehouse N.J."/>
            <person name="Waterworth S."/>
            <person name="Barkei J."/>
            <person name="Gray C.A."/>
            <person name="Kwan J.C."/>
            <person name="Eustaquio A.S."/>
            <person name="Linington R.G."/>
        </authorList>
    </citation>
    <scope>NUCLEOTIDE SEQUENCE [LARGE SCALE GENOMIC DNA]</scope>
    <source>
        <strain evidence="8 9">RL17-338-BIF-B</strain>
    </source>
</reference>
<gene>
    <name evidence="8" type="ORF">N0A02_24175</name>
</gene>
<evidence type="ECO:0000256" key="3">
    <source>
        <dbReference type="ARBA" id="ARBA00023136"/>
    </source>
</evidence>
<feature type="signal peptide" evidence="5">
    <location>
        <begin position="1"/>
        <end position="18"/>
    </location>
</feature>
<proteinExistence type="predicted"/>
<evidence type="ECO:0000313" key="9">
    <source>
        <dbReference type="Proteomes" id="UP001469089"/>
    </source>
</evidence>
<dbReference type="EMBL" id="JAOALG010000002">
    <property type="protein sequence ID" value="MEQ5842551.1"/>
    <property type="molecule type" value="Genomic_DNA"/>
</dbReference>
<protein>
    <submittedName>
        <fullName evidence="8">PilN family type IVB pilus formation outer membrane protein</fullName>
    </submittedName>
</protein>
<dbReference type="PANTHER" id="PTHR30332">
    <property type="entry name" value="PROBABLE GENERAL SECRETION PATHWAY PROTEIN D"/>
    <property type="match status" value="1"/>
</dbReference>
<dbReference type="Pfam" id="PF00263">
    <property type="entry name" value="Secretin"/>
    <property type="match status" value="1"/>
</dbReference>
<dbReference type="Pfam" id="PF07655">
    <property type="entry name" value="Secretin_N_2"/>
    <property type="match status" value="1"/>
</dbReference>
<dbReference type="PROSITE" id="PS51257">
    <property type="entry name" value="PROKAR_LIPOPROTEIN"/>
    <property type="match status" value="1"/>
</dbReference>
<evidence type="ECO:0000259" key="7">
    <source>
        <dbReference type="Pfam" id="PF07655"/>
    </source>
</evidence>
<evidence type="ECO:0000259" key="6">
    <source>
        <dbReference type="Pfam" id="PF00263"/>
    </source>
</evidence>
<dbReference type="RefSeq" id="WP_349544377.1">
    <property type="nucleotide sequence ID" value="NZ_JAOALG010000002.1"/>
</dbReference>
<keyword evidence="9" id="KW-1185">Reference proteome</keyword>
<comment type="subcellular location">
    <subcellularLocation>
        <location evidence="1">Membrane</location>
    </subcellularLocation>
</comment>
<feature type="domain" description="Type II/III secretion system secretin-like" evidence="6">
    <location>
        <begin position="409"/>
        <end position="547"/>
    </location>
</feature>
<feature type="chain" id="PRO_5046592789" evidence="5">
    <location>
        <begin position="19"/>
        <end position="583"/>
    </location>
</feature>
<evidence type="ECO:0000256" key="1">
    <source>
        <dbReference type="ARBA" id="ARBA00004370"/>
    </source>
</evidence>
<evidence type="ECO:0000313" key="8">
    <source>
        <dbReference type="EMBL" id="MEQ5842551.1"/>
    </source>
</evidence>
<dbReference type="InterPro" id="IPR013359">
    <property type="entry name" value="Pilus_4B_PilN"/>
</dbReference>
<keyword evidence="2 5" id="KW-0732">Signal</keyword>
<keyword evidence="3" id="KW-0472">Membrane</keyword>
<feature type="compositionally biased region" description="Gly residues" evidence="4">
    <location>
        <begin position="234"/>
        <end position="260"/>
    </location>
</feature>
<dbReference type="InterPro" id="IPR050810">
    <property type="entry name" value="Bact_Secretion_Sys_Channel"/>
</dbReference>